<dbReference type="PROSITE" id="PS50112">
    <property type="entry name" value="PAS"/>
    <property type="match status" value="1"/>
</dbReference>
<dbReference type="InterPro" id="IPR000014">
    <property type="entry name" value="PAS"/>
</dbReference>
<feature type="transmembrane region" description="Helical" evidence="3">
    <location>
        <begin position="1038"/>
        <end position="1059"/>
    </location>
</feature>
<evidence type="ECO:0000256" key="3">
    <source>
        <dbReference type="SAM" id="Phobius"/>
    </source>
</evidence>
<keyword evidence="6" id="KW-1185">Reference proteome</keyword>
<dbReference type="OrthoDB" id="542352at2759"/>
<feature type="transmembrane region" description="Helical" evidence="3">
    <location>
        <begin position="77"/>
        <end position="94"/>
    </location>
</feature>
<evidence type="ECO:0000259" key="4">
    <source>
        <dbReference type="PROSITE" id="PS50112"/>
    </source>
</evidence>
<feature type="transmembrane region" description="Helical" evidence="3">
    <location>
        <begin position="290"/>
        <end position="308"/>
    </location>
</feature>
<gene>
    <name evidence="5" type="ORF">PSON_ATCC_30995.1.T0280087</name>
</gene>
<evidence type="ECO:0000313" key="6">
    <source>
        <dbReference type="Proteomes" id="UP000692954"/>
    </source>
</evidence>
<dbReference type="Proteomes" id="UP000692954">
    <property type="component" value="Unassembled WGS sequence"/>
</dbReference>
<dbReference type="InterPro" id="IPR057352">
    <property type="entry name" value="TPR_TmcB/C"/>
</dbReference>
<feature type="domain" description="PAS" evidence="4">
    <location>
        <begin position="633"/>
        <end position="664"/>
    </location>
</feature>
<feature type="region of interest" description="Disordered" evidence="2">
    <location>
        <begin position="1287"/>
        <end position="1307"/>
    </location>
</feature>
<proteinExistence type="predicted"/>
<accession>A0A8S1M0Z6</accession>
<feature type="coiled-coil region" evidence="1">
    <location>
        <begin position="967"/>
        <end position="1001"/>
    </location>
</feature>
<feature type="transmembrane region" description="Helical" evidence="3">
    <location>
        <begin position="134"/>
        <end position="154"/>
    </location>
</feature>
<name>A0A8S1M0Z6_9CILI</name>
<feature type="transmembrane region" description="Helical" evidence="3">
    <location>
        <begin position="100"/>
        <end position="122"/>
    </location>
</feature>
<dbReference type="FunFam" id="3.30.450.20:FF:000241">
    <property type="entry name" value="Uncharacterized protein"/>
    <property type="match status" value="1"/>
</dbReference>
<feature type="transmembrane region" description="Helical" evidence="3">
    <location>
        <begin position="259"/>
        <end position="278"/>
    </location>
</feature>
<organism evidence="5 6">
    <name type="scientific">Paramecium sonneborni</name>
    <dbReference type="NCBI Taxonomy" id="65129"/>
    <lineage>
        <taxon>Eukaryota</taxon>
        <taxon>Sar</taxon>
        <taxon>Alveolata</taxon>
        <taxon>Ciliophora</taxon>
        <taxon>Intramacronucleata</taxon>
        <taxon>Oligohymenophorea</taxon>
        <taxon>Peniculida</taxon>
        <taxon>Parameciidae</taxon>
        <taxon>Paramecium</taxon>
    </lineage>
</organism>
<feature type="transmembrane region" description="Helical" evidence="3">
    <location>
        <begin position="320"/>
        <end position="337"/>
    </location>
</feature>
<feature type="transmembrane region" description="Helical" evidence="3">
    <location>
        <begin position="194"/>
        <end position="218"/>
    </location>
</feature>
<dbReference type="PANTHER" id="PTHR31600:SF2">
    <property type="entry name" value="GAMETE ENRICHED GENE 10 PROTEIN-RELATED"/>
    <property type="match status" value="1"/>
</dbReference>
<keyword evidence="3" id="KW-0472">Membrane</keyword>
<dbReference type="PANTHER" id="PTHR31600">
    <property type="entry name" value="TINY MACROCYSTS PROTEIN B-RELATED"/>
    <property type="match status" value="1"/>
</dbReference>
<keyword evidence="3" id="KW-0812">Transmembrane</keyword>
<sequence>MGDIQGESGQTLIQSESIGFFEQVKQIIFQVLFVLRKDEESEESQISFYIQTGLDYFQMHTFPFNNSIYYLWKADNVIGFVLNFVNLFQLSTYIPNISYFALLSSVYILLVIILLIILDIIYVSYSFSKNQFAATWPLVVLRSVTSLVVTVLFLPITETLFSILQCETDPTTGEYIIGGYSEIYVVCWSGWHTFHALLTLLFMFMFVAICAIVAYAFFEPGMMSDDRTARQDSKGEVAFIINKVTCQVLYCFLGEGQSWVLVLATFLMAVWLFWEYNFEDPYYDFEVGRFYSIISSYYLWANILLLMCKIFENQKFNGGFIAWLIGLPFIVSIMLMTKKSKIDTLIKVQKKIRSGKEIWAHIRYVLQLIQQQEKDRNSYMLLIGYIEKHKETCKYNDCYFKFSRRRNNELDMNDMIRGLIQELEKMFKDGIKKFPKSAELKIFYALFIMERKKNKEGAYKQFELIDDKCKPALYQQFIRYRYMKSIKENKKENKDDDIVEAIKYNNHQTMCEKSMQQSAKLQKDFWGELKEDQPDLGKLMKLGADITYVTKTARSNYEEMQKISQNLYQSVKIYSNFILYVLNDQKLGGELRKIAQNIKEEFQKEFGGRNEFLNIDNQPIPFIQVSAKKAEVGKIVNVNTLFTTFFGYQKEELLNKSINVLMPKLYAEKHDNYLIEFFDNIVLNLKLEGEIDSQYLDTDQTQIFKHKNGYIVPFVYHVTLNLETMKYLTTFKSENTIKSQVILILDSSSKIFEMSSGAIIFFDLELKQIEKEIYFNNYIPNILLQNDKHIQYNHQSKDGIEQTFYFLCMIKEIRLPQRMEESNHDKTNLQDESNNIKTGKWLVRLEKLEKNEVNLGGQQKKNKNFTASTRQLITVTNANTSSYSNSQKYLQTSKIQVNQSIDGQIPKFDTNLEFDQQYAVFLSELYSEPRFDDYKMLLNQQVESYVNPVVDYSCDIVIRRLIRNQILNIDEEKEQEFLLQLEEEEEENSLFRFNQNQYEDEDDYKIFAHRNSQDLIRKVLNQDHKHIKITEFKVYSNLWIFFIFFITVIQYLFCQSYFISYKESIQSIYLVNNEIIQQNQVISRVLDLCLPQQFNLSQLYKELQLAANNATAFNKFVNSALLDYYFENHIVTIRFYDENAYTEIDIKLESAMLLVESLALNTTLQDNQTFNYQSNIIQNIVYNHFNVINRQIINIAYELYSNVENQMNRYDTNLLITLGILILVTSLAMTKFITLMLSIKMDRENILFLFLDIPQKHISILYKKVEYFIKNYISIEELKRKNELEGYDSSEEEQIQEDQNKIQNDPEEEENFIQSQLKRKKIIEKYRKNKFKGNQAIIIQFIFIALCTLIFAVYNIISSASERGQIRYLLPQYFSGFMDISGYGNYLNTFKLAILDNEYKLINQTAYESAFTEINTFTGNQLHSQAFASALLNQLPSLRSKYFGIYYGDICNELGYTTNDSCYSIIEGNLELGIFNVEQYYLQYFRHQLSINQKGLISYDPYIYEIDSSMYNYVREAVDRLQSYQLQMMTDQMDETLNIQLILVIIFILVLLLIFVIYWLPFLTSINSQINQNIQMLNMIPIDVIKDNKTIRRFLKNLIKDMNIQD</sequence>
<comment type="caution">
    <text evidence="5">The sequence shown here is derived from an EMBL/GenBank/DDBJ whole genome shotgun (WGS) entry which is preliminary data.</text>
</comment>
<keyword evidence="3" id="KW-1133">Transmembrane helix</keyword>
<feature type="transmembrane region" description="Helical" evidence="3">
    <location>
        <begin position="1214"/>
        <end position="1239"/>
    </location>
</feature>
<evidence type="ECO:0000256" key="2">
    <source>
        <dbReference type="SAM" id="MobiDB-lite"/>
    </source>
</evidence>
<protein>
    <recommendedName>
        <fullName evidence="4">PAS domain-containing protein</fullName>
    </recommendedName>
</protein>
<dbReference type="EMBL" id="CAJJDN010000028">
    <property type="protein sequence ID" value="CAD8071493.1"/>
    <property type="molecule type" value="Genomic_DNA"/>
</dbReference>
<feature type="transmembrane region" description="Helical" evidence="3">
    <location>
        <begin position="1537"/>
        <end position="1560"/>
    </location>
</feature>
<keyword evidence="1" id="KW-0175">Coiled coil</keyword>
<dbReference type="InterPro" id="IPR052994">
    <property type="entry name" value="Tiny_macrocysts_regulators"/>
</dbReference>
<reference evidence="5" key="1">
    <citation type="submission" date="2021-01" db="EMBL/GenBank/DDBJ databases">
        <authorList>
            <consortium name="Genoscope - CEA"/>
            <person name="William W."/>
        </authorList>
    </citation>
    <scope>NUCLEOTIDE SEQUENCE</scope>
</reference>
<evidence type="ECO:0000313" key="5">
    <source>
        <dbReference type="EMBL" id="CAD8071493.1"/>
    </source>
</evidence>
<evidence type="ECO:0000256" key="1">
    <source>
        <dbReference type="SAM" id="Coils"/>
    </source>
</evidence>
<feature type="transmembrane region" description="Helical" evidence="3">
    <location>
        <begin position="1337"/>
        <end position="1357"/>
    </location>
</feature>
<dbReference type="NCBIfam" id="TIGR00229">
    <property type="entry name" value="sensory_box"/>
    <property type="match status" value="1"/>
</dbReference>
<dbReference type="Pfam" id="PF25474">
    <property type="entry name" value="TPR_TmcB"/>
    <property type="match status" value="1"/>
</dbReference>
<feature type="compositionally biased region" description="Acidic residues" evidence="2">
    <location>
        <begin position="1287"/>
        <end position="1296"/>
    </location>
</feature>